<organism evidence="5 6">
    <name type="scientific">Paenibacillus montaniterrae</name>
    <dbReference type="NCBI Taxonomy" id="429341"/>
    <lineage>
        <taxon>Bacteria</taxon>
        <taxon>Bacillati</taxon>
        <taxon>Bacillota</taxon>
        <taxon>Bacilli</taxon>
        <taxon>Bacillales</taxon>
        <taxon>Paenibacillaceae</taxon>
        <taxon>Paenibacillus</taxon>
    </lineage>
</organism>
<dbReference type="InterPro" id="IPR019079">
    <property type="entry name" value="Capsule_synth_CapA"/>
</dbReference>
<dbReference type="Pfam" id="PF09587">
    <property type="entry name" value="PGA_cap"/>
    <property type="match status" value="1"/>
</dbReference>
<name>A0A919YR36_9BACL</name>
<evidence type="ECO:0000259" key="4">
    <source>
        <dbReference type="SMART" id="SM00854"/>
    </source>
</evidence>
<reference evidence="5" key="1">
    <citation type="submission" date="2021-03" db="EMBL/GenBank/DDBJ databases">
        <title>Antimicrobial resistance genes in bacteria isolated from Japanese honey, and their potential for conferring macrolide and lincosamide resistance in the American foulbrood pathogen Paenibacillus larvae.</title>
        <authorList>
            <person name="Okamoto M."/>
            <person name="Kumagai M."/>
            <person name="Kanamori H."/>
            <person name="Takamatsu D."/>
        </authorList>
    </citation>
    <scope>NUCLEOTIDE SEQUENCE</scope>
    <source>
        <strain evidence="5">J40TS1</strain>
    </source>
</reference>
<dbReference type="EMBL" id="BOSE01000001">
    <property type="protein sequence ID" value="GIP15408.1"/>
    <property type="molecule type" value="Genomic_DNA"/>
</dbReference>
<feature type="domain" description="Capsule synthesis protein CapA" evidence="4">
    <location>
        <begin position="145"/>
        <end position="385"/>
    </location>
</feature>
<dbReference type="SMART" id="SM00854">
    <property type="entry name" value="PGA_cap"/>
    <property type="match status" value="1"/>
</dbReference>
<proteinExistence type="inferred from homology"/>
<dbReference type="Proteomes" id="UP000683139">
    <property type="component" value="Unassembled WGS sequence"/>
</dbReference>
<dbReference type="SUPFAM" id="SSF56300">
    <property type="entry name" value="Metallo-dependent phosphatases"/>
    <property type="match status" value="1"/>
</dbReference>
<gene>
    <name evidence="5" type="ORF">J40TS1_10500</name>
</gene>
<evidence type="ECO:0000313" key="6">
    <source>
        <dbReference type="Proteomes" id="UP000683139"/>
    </source>
</evidence>
<comment type="caution">
    <text evidence="5">The sequence shown here is derived from an EMBL/GenBank/DDBJ whole genome shotgun (WGS) entry which is preliminary data.</text>
</comment>
<accession>A0A919YR36</accession>
<dbReference type="PANTHER" id="PTHR33393">
    <property type="entry name" value="POLYGLUTAMINE SYNTHESIS ACCESSORY PROTEIN RV0574C-RELATED"/>
    <property type="match status" value="1"/>
</dbReference>
<feature type="region of interest" description="Disordered" evidence="2">
    <location>
        <begin position="70"/>
        <end position="142"/>
    </location>
</feature>
<keyword evidence="3" id="KW-1133">Transmembrane helix</keyword>
<evidence type="ECO:0000256" key="1">
    <source>
        <dbReference type="ARBA" id="ARBA00005662"/>
    </source>
</evidence>
<feature type="compositionally biased region" description="Basic and acidic residues" evidence="2">
    <location>
        <begin position="1"/>
        <end position="16"/>
    </location>
</feature>
<dbReference type="Gene3D" id="3.60.21.10">
    <property type="match status" value="1"/>
</dbReference>
<evidence type="ECO:0000256" key="2">
    <source>
        <dbReference type="SAM" id="MobiDB-lite"/>
    </source>
</evidence>
<feature type="region of interest" description="Disordered" evidence="2">
    <location>
        <begin position="1"/>
        <end position="20"/>
    </location>
</feature>
<dbReference type="AlphaFoldDB" id="A0A919YR36"/>
<evidence type="ECO:0000313" key="5">
    <source>
        <dbReference type="EMBL" id="GIP15408.1"/>
    </source>
</evidence>
<evidence type="ECO:0000256" key="3">
    <source>
        <dbReference type="SAM" id="Phobius"/>
    </source>
</evidence>
<feature type="transmembrane region" description="Helical" evidence="3">
    <location>
        <begin position="26"/>
        <end position="45"/>
    </location>
</feature>
<dbReference type="RefSeq" id="WP_213513619.1">
    <property type="nucleotide sequence ID" value="NZ_BOSE01000001.1"/>
</dbReference>
<keyword evidence="3" id="KW-0812">Transmembrane</keyword>
<keyword evidence="6" id="KW-1185">Reference proteome</keyword>
<dbReference type="PANTHER" id="PTHR33393:SF13">
    <property type="entry name" value="PGA BIOSYNTHESIS PROTEIN CAPA"/>
    <property type="match status" value="1"/>
</dbReference>
<sequence length="454" mass="49474">MSLSRVESRKRQQENKQKRKNRRKKFVVVQLCLIALILLGLGLILQADRLNIWVDQVSGMLKGEQRVIHNVPDTGTDNGLQADDAEPEPSQQPNDEQETGAGADTDPQEDSEQAAEPPATDGEGQVDEDVPPPATAEPSESQTVQLAFVGDLLLGEYIQSYLDSEGASYPYQQALFHLTSADITAGNLEMPITKVDEPAENKTYVFKGAPEALNGLVDAGFDVVSLANNHTLDHGVNGLLDTMKYLDEYGIHHVGAGNNAEEAYAPYIQEVNGIKVAYVATSRVLPETTWKANRYSAGLAESYDPTQTLDSIAELEETAHITVVLVHWGKERADSPDENQLNLAKKYIDAGADLVIGSHPHVLQGFEQYKGKWIAYSLGNFVFSSHPKGRQAETGVLTATCNHEADCELQFAPMKINNAQPTPVEGADAVNILQFLEQVSLGGVRIDERGNISS</sequence>
<dbReference type="InterPro" id="IPR052169">
    <property type="entry name" value="CW_Biosynth-Accessory"/>
</dbReference>
<dbReference type="CDD" id="cd07381">
    <property type="entry name" value="MPP_CapA"/>
    <property type="match status" value="1"/>
</dbReference>
<comment type="similarity">
    <text evidence="1">Belongs to the CapA family.</text>
</comment>
<dbReference type="InterPro" id="IPR029052">
    <property type="entry name" value="Metallo-depent_PP-like"/>
</dbReference>
<keyword evidence="3" id="KW-0472">Membrane</keyword>
<protein>
    <recommendedName>
        <fullName evidence="4">Capsule synthesis protein CapA domain-containing protein</fullName>
    </recommendedName>
</protein>